<dbReference type="HOGENOM" id="CLU_3380821_0_0_12"/>
<reference evidence="1 2" key="1">
    <citation type="journal article" date="2012" name="J. Bacteriol.">
        <title>Complete Genome Sequence of Borrelia crocidurae.</title>
        <authorList>
            <person name="Elbir H."/>
            <person name="Gimenez G."/>
            <person name="Robert C."/>
            <person name="Bergstrom S."/>
            <person name="Cutler S."/>
            <person name="Raoult D."/>
            <person name="Drancourt M."/>
        </authorList>
    </citation>
    <scope>NUCLEOTIDE SEQUENCE [LARGE SCALE GENOMIC DNA]</scope>
    <source>
        <strain evidence="1 2">Achema</strain>
        <plasmid evidence="2">unnamed24</plasmid>
    </source>
</reference>
<accession>I0FEY9</accession>
<sequence length="33" mass="3946">MLYIEIIYITYTIPQIKKESFIASFTNIFLSPF</sequence>
<evidence type="ECO:0000313" key="1">
    <source>
        <dbReference type="EMBL" id="AFI32045.1"/>
    </source>
</evidence>
<dbReference type="AlphaFoldDB" id="I0FEY9"/>
<name>I0FEY9_BORCA</name>
<keyword evidence="1" id="KW-0614">Plasmid</keyword>
<organism evidence="1 2">
    <name type="scientific">Borrelia crocidurae (strain Achema)</name>
    <dbReference type="NCBI Taxonomy" id="1155096"/>
    <lineage>
        <taxon>Bacteria</taxon>
        <taxon>Pseudomonadati</taxon>
        <taxon>Spirochaetota</taxon>
        <taxon>Spirochaetia</taxon>
        <taxon>Spirochaetales</taxon>
        <taxon>Borreliaceae</taxon>
        <taxon>Borrelia</taxon>
    </lineage>
</organism>
<dbReference type="KEGG" id="bcw:Q7M_1288"/>
<proteinExistence type="predicted"/>
<gene>
    <name evidence="1" type="ordered locus">Q7M_1288</name>
</gene>
<dbReference type="EMBL" id="CP003450">
    <property type="protein sequence ID" value="AFI32045.1"/>
    <property type="molecule type" value="Genomic_DNA"/>
</dbReference>
<reference evidence="2" key="2">
    <citation type="submission" date="2012-03" db="EMBL/GenBank/DDBJ databases">
        <title>Complete genome sequence of Borrelia crocidurae.</title>
        <authorList>
            <person name="Elbir H."/>
            <person name="Gimenez G."/>
            <person name="Robert C."/>
            <person name="Raoult D."/>
            <person name="Drancourt M."/>
        </authorList>
    </citation>
    <scope>NUCLEOTIDE SEQUENCE [LARGE SCALE GENOMIC DNA]</scope>
    <source>
        <strain evidence="2">Achema</strain>
        <plasmid evidence="2">unnamed24</plasmid>
    </source>
</reference>
<dbReference type="Proteomes" id="UP000005212">
    <property type="component" value="Plasmid unnamed24"/>
</dbReference>
<geneLocation type="plasmid" evidence="2">
    <name>unnamed24</name>
</geneLocation>
<protein>
    <submittedName>
        <fullName evidence="1">Uncharacterized protein</fullName>
    </submittedName>
</protein>
<evidence type="ECO:0000313" key="2">
    <source>
        <dbReference type="Proteomes" id="UP000005212"/>
    </source>
</evidence>